<dbReference type="InterPro" id="IPR036691">
    <property type="entry name" value="Endo/exonu/phosph_ase_sf"/>
</dbReference>
<dbReference type="PRINTS" id="PR00205">
    <property type="entry name" value="CADHERIN"/>
</dbReference>
<reference evidence="3 4" key="1">
    <citation type="submission" date="2020-08" db="EMBL/GenBank/DDBJ databases">
        <title>Genomic Encyclopedia of Type Strains, Phase IV (KMG-IV): sequencing the most valuable type-strain genomes for metagenomic binning, comparative biology and taxonomic classification.</title>
        <authorList>
            <person name="Goeker M."/>
        </authorList>
    </citation>
    <scope>NUCLEOTIDE SEQUENCE [LARGE SCALE GENOMIC DNA]</scope>
    <source>
        <strain evidence="3 4">DSM 24163</strain>
    </source>
</reference>
<dbReference type="EMBL" id="JACHHP010000006">
    <property type="protein sequence ID" value="MBB5209464.1"/>
    <property type="molecule type" value="Genomic_DNA"/>
</dbReference>
<dbReference type="GO" id="GO:0005509">
    <property type="term" value="F:calcium ion binding"/>
    <property type="evidence" value="ECO:0007669"/>
    <property type="project" value="InterPro"/>
</dbReference>
<sequence>MFRRFPARLAVLALVALCAAFAQPAFAQKIFINEFYRAGNLNNTDEWIEVVLTESMTAAQLEGFYVGDSTGTRAAKFSGYRFTNMGAIAANFPAGTVIVVTGSGGPAQDLSYDPGAGDWNLVLPTPGSNITGNGSAGDLAGTDVAYVDTNGTNGDVSMSADGFAVTWTSPASGAFALLADVAIGAPGNNTGAVLASDLAGATTAANWTLSVALASMTPGQPNGGANTTYIDSLRGPAPAAPIVSLAAGPSVAEGNPPTANTLTFEVNVSPAPTAGNPVEFDVSVSGDNTRFSYAGPASIVVTDATPLPVEIEVSTVPNLAADGDSVVTLTLANFTGTDAAQDDPIDTDGTITDDDLAFDAIHTIQGSGQLSPRDGDVVTTRGVVTGVRSNAFYIQTPDADIDADPATSEGLYVYVGVPANMPPGLAVGDLVFVQGTVDEFVPPADPNQLPVTELVAPITVTPIDTAQPLPTPIAIVPDPAGALDQLERFEFMRVSVPDYTVTAPTSASADESFGVVTGTERPFREPGVDAHDCGANLPPEAPANVPCWDTNPELLRLKTNLLTGGAAIPLRSGTQLLNVVGVLDYAFRRYTILTRNAEPFTVVPGTGASGTPAAMPTATELTIGGFNVENLAGPSGTTYERKANKIATTVVDYMHLPDILGFIEVADLATLEDVADRIGALAAANDPDYSAQLLATSGSQRLGFLIKNREVAPGVPRVEVLDIDEYGADLHVICPDGVSETIGLLNDRAPLVMDVVVNAPNGASYPMFVINNHLKSLIGTDSTDDAGAEYACFNDPDNPGGGEGRRNRAKRQQNAEYLTLLVDNLQTANPGKPIVLVGDFNAFQFNDGYADLMNTINGTPTPDDETVVPDDGLDLVDPDLVNLTELVDDEERYSYVFEGNAQVLDHILANQAVIDTTLDFRRETPRVNSDFTTVDATDTGVPFANSDHDPALGFFDVVVFHTADLVVSLDADLADASVGDVVTYEYAVQNNGGDAAIAPVVTLSLPAGTGFVSLVNGPAWSCVTPAVGTSGDVTCQTPSLANGADAEFTVAAELLPAAAGTTVTATATATADSTDPVAPNTASFDTIVEAINVPPAFDPDVYAFTVDAGATPGTEIGGVSATDADGDTLAYAITAGNTGNSFAIDATGTITVADSALLTEGASFTLTVTATDPDGAFDEATVDIDVPAAPAEPIFDPDSYSFEIDEDATNGTVVGQVSATHADGDTLDYAIDAGNTGNVFAIDPATGVITVADASQLVAGSYSLEVSATDDSGDTATAPVEVIVNDVPPAGTAIFADGFED</sequence>
<feature type="domain" description="Cadherin" evidence="2">
    <location>
        <begin position="1098"/>
        <end position="1195"/>
    </location>
</feature>
<evidence type="ECO:0000256" key="1">
    <source>
        <dbReference type="SAM" id="SignalP"/>
    </source>
</evidence>
<dbReference type="GO" id="GO:0016020">
    <property type="term" value="C:membrane"/>
    <property type="evidence" value="ECO:0007669"/>
    <property type="project" value="InterPro"/>
</dbReference>
<dbReference type="Gene3D" id="3.60.10.10">
    <property type="entry name" value="Endonuclease/exonuclease/phosphatase"/>
    <property type="match status" value="1"/>
</dbReference>
<evidence type="ECO:0000259" key="2">
    <source>
        <dbReference type="PROSITE" id="PS50268"/>
    </source>
</evidence>
<dbReference type="InterPro" id="IPR047589">
    <property type="entry name" value="DUF11_rpt"/>
</dbReference>
<keyword evidence="1" id="KW-0732">Signal</keyword>
<feature type="signal peptide" evidence="1">
    <location>
        <begin position="1"/>
        <end position="27"/>
    </location>
</feature>
<organism evidence="3 4">
    <name type="scientific">Chiayiivirga flava</name>
    <dbReference type="NCBI Taxonomy" id="659595"/>
    <lineage>
        <taxon>Bacteria</taxon>
        <taxon>Pseudomonadati</taxon>
        <taxon>Pseudomonadota</taxon>
        <taxon>Gammaproteobacteria</taxon>
        <taxon>Lysobacterales</taxon>
        <taxon>Lysobacteraceae</taxon>
        <taxon>Chiayiivirga</taxon>
    </lineage>
</organism>
<dbReference type="SUPFAM" id="SSF49313">
    <property type="entry name" value="Cadherin-like"/>
    <property type="match status" value="2"/>
</dbReference>
<name>A0A7W8D7R5_9GAMM</name>
<dbReference type="Pfam" id="PF01345">
    <property type="entry name" value="DUF11"/>
    <property type="match status" value="1"/>
</dbReference>
<gene>
    <name evidence="3" type="ORF">HNQ52_003033</name>
</gene>
<dbReference type="CDD" id="cd04486">
    <property type="entry name" value="YhcR_OBF_like"/>
    <property type="match status" value="1"/>
</dbReference>
<accession>A0A7W8D7R5</accession>
<dbReference type="InterPro" id="IPR002126">
    <property type="entry name" value="Cadherin-like_dom"/>
</dbReference>
<dbReference type="GO" id="GO:0007156">
    <property type="term" value="P:homophilic cell adhesion via plasma membrane adhesion molecules"/>
    <property type="evidence" value="ECO:0007669"/>
    <property type="project" value="InterPro"/>
</dbReference>
<dbReference type="PROSITE" id="PS50268">
    <property type="entry name" value="CADHERIN_2"/>
    <property type="match status" value="2"/>
</dbReference>
<dbReference type="CDD" id="cd11304">
    <property type="entry name" value="Cadherin_repeat"/>
    <property type="match status" value="2"/>
</dbReference>
<dbReference type="Pfam" id="PF00028">
    <property type="entry name" value="Cadherin"/>
    <property type="match status" value="2"/>
</dbReference>
<comment type="caution">
    <text evidence="3">The sequence shown here is derived from an EMBL/GenBank/DDBJ whole genome shotgun (WGS) entry which is preliminary data.</text>
</comment>
<dbReference type="InterPro" id="IPR001434">
    <property type="entry name" value="OmcB-like_DUF11"/>
</dbReference>
<dbReference type="SMART" id="SM00112">
    <property type="entry name" value="CA"/>
    <property type="match status" value="2"/>
</dbReference>
<proteinExistence type="predicted"/>
<dbReference type="InterPro" id="IPR015919">
    <property type="entry name" value="Cadherin-like_sf"/>
</dbReference>
<dbReference type="InterPro" id="IPR005135">
    <property type="entry name" value="Endo/exonuclease/phosphatase"/>
</dbReference>
<dbReference type="Proteomes" id="UP000521199">
    <property type="component" value="Unassembled WGS sequence"/>
</dbReference>
<feature type="chain" id="PRO_5030852833" description="Cadherin domain-containing protein" evidence="1">
    <location>
        <begin position="28"/>
        <end position="1301"/>
    </location>
</feature>
<dbReference type="Gene3D" id="2.60.40.60">
    <property type="entry name" value="Cadherins"/>
    <property type="match status" value="2"/>
</dbReference>
<dbReference type="NCBIfam" id="TIGR01451">
    <property type="entry name" value="B_ant_repeat"/>
    <property type="match status" value="1"/>
</dbReference>
<evidence type="ECO:0000313" key="3">
    <source>
        <dbReference type="EMBL" id="MBB5209464.1"/>
    </source>
</evidence>
<protein>
    <recommendedName>
        <fullName evidence="2">Cadherin domain-containing protein</fullName>
    </recommendedName>
</protein>
<keyword evidence="4" id="KW-1185">Reference proteome</keyword>
<dbReference type="Pfam" id="PF03372">
    <property type="entry name" value="Exo_endo_phos"/>
    <property type="match status" value="1"/>
</dbReference>
<dbReference type="SUPFAM" id="SSF56219">
    <property type="entry name" value="DNase I-like"/>
    <property type="match status" value="1"/>
</dbReference>
<dbReference type="GO" id="GO:0003824">
    <property type="term" value="F:catalytic activity"/>
    <property type="evidence" value="ECO:0007669"/>
    <property type="project" value="InterPro"/>
</dbReference>
<dbReference type="PANTHER" id="PTHR42834:SF1">
    <property type="entry name" value="ENDONUCLEASE_EXONUCLEASE_PHOSPHATASE FAMILY PROTEIN (AFU_ORTHOLOGUE AFUA_3G09210)"/>
    <property type="match status" value="1"/>
</dbReference>
<dbReference type="RefSeq" id="WP_183962000.1">
    <property type="nucleotide sequence ID" value="NZ_JACHHP010000006.1"/>
</dbReference>
<evidence type="ECO:0000313" key="4">
    <source>
        <dbReference type="Proteomes" id="UP000521199"/>
    </source>
</evidence>
<dbReference type="PANTHER" id="PTHR42834">
    <property type="entry name" value="ENDONUCLEASE/EXONUCLEASE/PHOSPHATASE FAMILY PROTEIN (AFU_ORTHOLOGUE AFUA_3G09210)"/>
    <property type="match status" value="1"/>
</dbReference>
<feature type="domain" description="Cadherin" evidence="2">
    <location>
        <begin position="1196"/>
        <end position="1295"/>
    </location>
</feature>